<reference evidence="2" key="1">
    <citation type="submission" date="2022-11" db="UniProtKB">
        <authorList>
            <consortium name="WormBaseParasite"/>
        </authorList>
    </citation>
    <scope>IDENTIFICATION</scope>
</reference>
<name>A0A915K0B6_ROMCU</name>
<sequence length="114" mass="12973">MVKNVNSNGASRDGYIFCKTYSSEISGIGDPWTTGFRYIYGYDNMLSVENGKLYSRFLHDRTCNSFKGVLKYEFRDLQQFKTSELMRSVLPPIAVNLGLDTHCADQVSTIYTTN</sequence>
<organism evidence="1 2">
    <name type="scientific">Romanomermis culicivorax</name>
    <name type="common">Nematode worm</name>
    <dbReference type="NCBI Taxonomy" id="13658"/>
    <lineage>
        <taxon>Eukaryota</taxon>
        <taxon>Metazoa</taxon>
        <taxon>Ecdysozoa</taxon>
        <taxon>Nematoda</taxon>
        <taxon>Enoplea</taxon>
        <taxon>Dorylaimia</taxon>
        <taxon>Mermithida</taxon>
        <taxon>Mermithoidea</taxon>
        <taxon>Mermithidae</taxon>
        <taxon>Romanomermis</taxon>
    </lineage>
</organism>
<protein>
    <submittedName>
        <fullName evidence="2">Uncharacterized protein</fullName>
    </submittedName>
</protein>
<dbReference type="Proteomes" id="UP000887565">
    <property type="component" value="Unplaced"/>
</dbReference>
<proteinExistence type="predicted"/>
<evidence type="ECO:0000313" key="2">
    <source>
        <dbReference type="WBParaSite" id="nRc.2.0.1.t32112-RA"/>
    </source>
</evidence>
<keyword evidence="1" id="KW-1185">Reference proteome</keyword>
<evidence type="ECO:0000313" key="1">
    <source>
        <dbReference type="Proteomes" id="UP000887565"/>
    </source>
</evidence>
<dbReference type="WBParaSite" id="nRc.2.0.1.t32112-RA">
    <property type="protein sequence ID" value="nRc.2.0.1.t32112-RA"/>
    <property type="gene ID" value="nRc.2.0.1.g32112"/>
</dbReference>
<dbReference type="AlphaFoldDB" id="A0A915K0B6"/>
<accession>A0A915K0B6</accession>